<sequence>RERIVFKEIEIDEGEGALEENENERTILEENEVIVLEDSEEENEEISEVLANEAPT</sequence>
<dbReference type="Proteomes" id="UP000789901">
    <property type="component" value="Unassembled WGS sequence"/>
</dbReference>
<gene>
    <name evidence="1" type="ORF">GMARGA_LOCUS36064</name>
</gene>
<dbReference type="EMBL" id="CAJVQB010069451">
    <property type="protein sequence ID" value="CAG8842581.1"/>
    <property type="molecule type" value="Genomic_DNA"/>
</dbReference>
<keyword evidence="2" id="KW-1185">Reference proteome</keyword>
<reference evidence="1 2" key="1">
    <citation type="submission" date="2021-06" db="EMBL/GenBank/DDBJ databases">
        <authorList>
            <person name="Kallberg Y."/>
            <person name="Tangrot J."/>
            <person name="Rosling A."/>
        </authorList>
    </citation>
    <scope>NUCLEOTIDE SEQUENCE [LARGE SCALE GENOMIC DNA]</scope>
    <source>
        <strain evidence="1 2">120-4 pot B 10/14</strain>
    </source>
</reference>
<proteinExistence type="predicted"/>
<evidence type="ECO:0000313" key="2">
    <source>
        <dbReference type="Proteomes" id="UP000789901"/>
    </source>
</evidence>
<accession>A0ABN7WYN4</accession>
<organism evidence="1 2">
    <name type="scientific">Gigaspora margarita</name>
    <dbReference type="NCBI Taxonomy" id="4874"/>
    <lineage>
        <taxon>Eukaryota</taxon>
        <taxon>Fungi</taxon>
        <taxon>Fungi incertae sedis</taxon>
        <taxon>Mucoromycota</taxon>
        <taxon>Glomeromycotina</taxon>
        <taxon>Glomeromycetes</taxon>
        <taxon>Diversisporales</taxon>
        <taxon>Gigasporaceae</taxon>
        <taxon>Gigaspora</taxon>
    </lineage>
</organism>
<feature type="non-terminal residue" evidence="1">
    <location>
        <position position="1"/>
    </location>
</feature>
<comment type="caution">
    <text evidence="1">The sequence shown here is derived from an EMBL/GenBank/DDBJ whole genome shotgun (WGS) entry which is preliminary data.</text>
</comment>
<protein>
    <submittedName>
        <fullName evidence="1">44389_t:CDS:1</fullName>
    </submittedName>
</protein>
<name>A0ABN7WYN4_GIGMA</name>
<feature type="non-terminal residue" evidence="1">
    <location>
        <position position="56"/>
    </location>
</feature>
<evidence type="ECO:0000313" key="1">
    <source>
        <dbReference type="EMBL" id="CAG8842581.1"/>
    </source>
</evidence>